<accession>A0ABD1ZP27</accession>
<dbReference type="Pfam" id="PF00326">
    <property type="entry name" value="Peptidase_S9"/>
    <property type="match status" value="1"/>
</dbReference>
<dbReference type="SUPFAM" id="SSF53474">
    <property type="entry name" value="alpha/beta-Hydrolases"/>
    <property type="match status" value="1"/>
</dbReference>
<sequence>MSLASVGFGVDVGFCLGRVTRKSCTYSPVCALRKDFWDLGGRICRQRKLVNITRPSFSCAHFGRISYRCASSTSSSADSVKMASQSPQEQVEAAFGSWKSPINADLVSASTKRYGGNAVDSQGRLIWCEGRPWEGGRYVLMRQGLEPGSPAEDITPQGYNVRTVVHEYGGGAFAVGGDFLVFSNHKDQRLYKQSLKADRVPVVLTPDYGEKKVRYADGVIDERNNRYITVREDERVAGREATNEIVAVQLNGDPRADPKVLVKGNDFYAYPRISPDGKKLSWMEWSHPNMPWDRTSVWVGDITSNGDVANATCIAGGDEDVVEAPSEPRWSPAGELYFVSDRNNGWWNLYRWESTKNKVEPLYPLEAEFTRPLWTFGNSNFGFILSKESELQNKVVCTYRQRGVSVLGLLDVSTRSFSEIETPFCDISGLTTAGEYVYISAGSTFYPECIAKVNLLKKRGGNEYSISWTSFEANIENFRPYISVPEVLEFQTKVDGETAFVNFYPPVNADYKPPPGEKPPLLLRSHGGPTGEAKTALSFSYQYWTSRGWAIADVNYSGSTGYGRSYRERLRGQWGVRDVEDCCTCADFLSKQGLVDGKRLCIDGRSAGGYTTLAAMVFSNTFAAGCSLYGLSQLSGFGEETHKFESRYINILAGADKDESALYNRSPINFVENFSCPIILFQGLEDKVVPPNQARLIYEAVKRKGLPVALIEYEGEQHGFLKAGNIKYTLEQEMVFFARVIGGFKVADNVTPVHIYNFDD</sequence>
<dbReference type="EMBL" id="JBHFFA010000001">
    <property type="protein sequence ID" value="KAL2652792.1"/>
    <property type="molecule type" value="Genomic_DNA"/>
</dbReference>
<protein>
    <recommendedName>
        <fullName evidence="1">Peptidase S9 prolyl oligopeptidase catalytic domain-containing protein</fullName>
    </recommendedName>
</protein>
<dbReference type="Proteomes" id="UP001605036">
    <property type="component" value="Unassembled WGS sequence"/>
</dbReference>
<gene>
    <name evidence="2" type="ORF">R1flu_020920</name>
</gene>
<dbReference type="InterPro" id="IPR011042">
    <property type="entry name" value="6-blade_b-propeller_TolB-like"/>
</dbReference>
<keyword evidence="3" id="KW-1185">Reference proteome</keyword>
<dbReference type="InterPro" id="IPR050585">
    <property type="entry name" value="Xaa-Pro_dipeptidyl-ppase/CocE"/>
</dbReference>
<dbReference type="PANTHER" id="PTHR43056">
    <property type="entry name" value="PEPTIDASE S9 PROLYL OLIGOPEPTIDASE"/>
    <property type="match status" value="1"/>
</dbReference>
<evidence type="ECO:0000259" key="1">
    <source>
        <dbReference type="Pfam" id="PF00326"/>
    </source>
</evidence>
<dbReference type="Gene3D" id="2.120.10.30">
    <property type="entry name" value="TolB, C-terminal domain"/>
    <property type="match status" value="1"/>
</dbReference>
<organism evidence="2 3">
    <name type="scientific">Riccia fluitans</name>
    <dbReference type="NCBI Taxonomy" id="41844"/>
    <lineage>
        <taxon>Eukaryota</taxon>
        <taxon>Viridiplantae</taxon>
        <taxon>Streptophyta</taxon>
        <taxon>Embryophyta</taxon>
        <taxon>Marchantiophyta</taxon>
        <taxon>Marchantiopsida</taxon>
        <taxon>Marchantiidae</taxon>
        <taxon>Marchantiales</taxon>
        <taxon>Ricciaceae</taxon>
        <taxon>Riccia</taxon>
    </lineage>
</organism>
<dbReference type="AlphaFoldDB" id="A0ABD1ZP27"/>
<reference evidence="2 3" key="1">
    <citation type="submission" date="2024-09" db="EMBL/GenBank/DDBJ databases">
        <title>Chromosome-scale assembly of Riccia fluitans.</title>
        <authorList>
            <person name="Paukszto L."/>
            <person name="Sawicki J."/>
            <person name="Karawczyk K."/>
            <person name="Piernik-Szablinska J."/>
            <person name="Szczecinska M."/>
            <person name="Mazdziarz M."/>
        </authorList>
    </citation>
    <scope>NUCLEOTIDE SEQUENCE [LARGE SCALE GENOMIC DNA]</scope>
    <source>
        <strain evidence="2">Rf_01</strain>
        <tissue evidence="2">Aerial parts of the thallus</tissue>
    </source>
</reference>
<proteinExistence type="predicted"/>
<feature type="domain" description="Peptidase S9 prolyl oligopeptidase catalytic" evidence="1">
    <location>
        <begin position="537"/>
        <end position="742"/>
    </location>
</feature>
<dbReference type="Gene3D" id="3.40.50.1820">
    <property type="entry name" value="alpha/beta hydrolase"/>
    <property type="match status" value="1"/>
</dbReference>
<evidence type="ECO:0000313" key="3">
    <source>
        <dbReference type="Proteomes" id="UP001605036"/>
    </source>
</evidence>
<dbReference type="PANTHER" id="PTHR43056:SF5">
    <property type="entry name" value="PEPTIDASE S9 PROLYL OLIGOPEPTIDASE CATALYTIC DOMAIN-CONTAINING PROTEIN"/>
    <property type="match status" value="1"/>
</dbReference>
<dbReference type="InterPro" id="IPR029058">
    <property type="entry name" value="AB_hydrolase_fold"/>
</dbReference>
<name>A0ABD1ZP27_9MARC</name>
<comment type="caution">
    <text evidence="2">The sequence shown here is derived from an EMBL/GenBank/DDBJ whole genome shotgun (WGS) entry which is preliminary data.</text>
</comment>
<evidence type="ECO:0000313" key="2">
    <source>
        <dbReference type="EMBL" id="KAL2652792.1"/>
    </source>
</evidence>
<dbReference type="SUPFAM" id="SSF82171">
    <property type="entry name" value="DPP6 N-terminal domain-like"/>
    <property type="match status" value="1"/>
</dbReference>
<dbReference type="InterPro" id="IPR001375">
    <property type="entry name" value="Peptidase_S9_cat"/>
</dbReference>